<dbReference type="EMBL" id="JAGMWT010000001">
    <property type="protein sequence ID" value="KAH7138941.1"/>
    <property type="molecule type" value="Genomic_DNA"/>
</dbReference>
<dbReference type="InterPro" id="IPR011009">
    <property type="entry name" value="Kinase-like_dom_sf"/>
</dbReference>
<dbReference type="InterPro" id="IPR029498">
    <property type="entry name" value="HeLo_dom"/>
</dbReference>
<organism evidence="3 4">
    <name type="scientific">Dendryphion nanum</name>
    <dbReference type="NCBI Taxonomy" id="256645"/>
    <lineage>
        <taxon>Eukaryota</taxon>
        <taxon>Fungi</taxon>
        <taxon>Dikarya</taxon>
        <taxon>Ascomycota</taxon>
        <taxon>Pezizomycotina</taxon>
        <taxon>Dothideomycetes</taxon>
        <taxon>Pleosporomycetidae</taxon>
        <taxon>Pleosporales</taxon>
        <taxon>Torulaceae</taxon>
        <taxon>Dendryphion</taxon>
    </lineage>
</organism>
<dbReference type="InterPro" id="IPR056002">
    <property type="entry name" value="DUF7580"/>
</dbReference>
<evidence type="ECO:0000313" key="4">
    <source>
        <dbReference type="Proteomes" id="UP000700596"/>
    </source>
</evidence>
<dbReference type="SUPFAM" id="SSF56112">
    <property type="entry name" value="Protein kinase-like (PK-like)"/>
    <property type="match status" value="1"/>
</dbReference>
<dbReference type="Gene3D" id="1.10.510.10">
    <property type="entry name" value="Transferase(Phosphotransferase) domain 1"/>
    <property type="match status" value="1"/>
</dbReference>
<accession>A0A9P9EL61</accession>
<feature type="domain" description="Protein kinase" evidence="2">
    <location>
        <begin position="297"/>
        <end position="657"/>
    </location>
</feature>
<dbReference type="InterPro" id="IPR000719">
    <property type="entry name" value="Prot_kinase_dom"/>
</dbReference>
<dbReference type="InterPro" id="IPR038305">
    <property type="entry name" value="HeLo_sf"/>
</dbReference>
<dbReference type="Gene3D" id="1.20.120.1020">
    <property type="entry name" value="Prion-inhibition and propagation, HeLo domain"/>
    <property type="match status" value="1"/>
</dbReference>
<evidence type="ECO:0000259" key="2">
    <source>
        <dbReference type="PROSITE" id="PS50011"/>
    </source>
</evidence>
<name>A0A9P9EL61_9PLEO</name>
<feature type="region of interest" description="Disordered" evidence="1">
    <location>
        <begin position="112"/>
        <end position="135"/>
    </location>
</feature>
<dbReference type="Pfam" id="PF24476">
    <property type="entry name" value="DUF7580"/>
    <property type="match status" value="1"/>
</dbReference>
<dbReference type="Proteomes" id="UP000700596">
    <property type="component" value="Unassembled WGS sequence"/>
</dbReference>
<comment type="caution">
    <text evidence="3">The sequence shown here is derived from an EMBL/GenBank/DDBJ whole genome shotgun (WGS) entry which is preliminary data.</text>
</comment>
<dbReference type="GO" id="GO:0005524">
    <property type="term" value="F:ATP binding"/>
    <property type="evidence" value="ECO:0007669"/>
    <property type="project" value="InterPro"/>
</dbReference>
<keyword evidence="3" id="KW-0640">Prion</keyword>
<dbReference type="Pfam" id="PF14479">
    <property type="entry name" value="HeLo"/>
    <property type="match status" value="1"/>
</dbReference>
<dbReference type="AlphaFoldDB" id="A0A9P9EL61"/>
<dbReference type="OrthoDB" id="1911848at2759"/>
<dbReference type="PANTHER" id="PTHR37542">
    <property type="entry name" value="HELO DOMAIN-CONTAINING PROTEIN-RELATED"/>
    <property type="match status" value="1"/>
</dbReference>
<reference evidence="3" key="1">
    <citation type="journal article" date="2021" name="Nat. Commun.">
        <title>Genetic determinants of endophytism in the Arabidopsis root mycobiome.</title>
        <authorList>
            <person name="Mesny F."/>
            <person name="Miyauchi S."/>
            <person name="Thiergart T."/>
            <person name="Pickel B."/>
            <person name="Atanasova L."/>
            <person name="Karlsson M."/>
            <person name="Huettel B."/>
            <person name="Barry K.W."/>
            <person name="Haridas S."/>
            <person name="Chen C."/>
            <person name="Bauer D."/>
            <person name="Andreopoulos W."/>
            <person name="Pangilinan J."/>
            <person name="LaButti K."/>
            <person name="Riley R."/>
            <person name="Lipzen A."/>
            <person name="Clum A."/>
            <person name="Drula E."/>
            <person name="Henrissat B."/>
            <person name="Kohler A."/>
            <person name="Grigoriev I.V."/>
            <person name="Martin F.M."/>
            <person name="Hacquard S."/>
        </authorList>
    </citation>
    <scope>NUCLEOTIDE SEQUENCE</scope>
    <source>
        <strain evidence="3">MPI-CAGE-CH-0243</strain>
    </source>
</reference>
<dbReference type="PROSITE" id="PS50011">
    <property type="entry name" value="PROTEIN_KINASE_DOM"/>
    <property type="match status" value="1"/>
</dbReference>
<keyword evidence="3" id="KW-0034">Amyloid</keyword>
<gene>
    <name evidence="3" type="ORF">B0J11DRAFT_574888</name>
</gene>
<dbReference type="PANTHER" id="PTHR37542:SF1">
    <property type="entry name" value="PRION-INHIBITION AND PROPAGATION HELO DOMAIN-CONTAINING PROTEIN"/>
    <property type="match status" value="1"/>
</dbReference>
<keyword evidence="4" id="KW-1185">Reference proteome</keyword>
<dbReference type="GO" id="GO:0004672">
    <property type="term" value="F:protein kinase activity"/>
    <property type="evidence" value="ECO:0007669"/>
    <property type="project" value="InterPro"/>
</dbReference>
<proteinExistence type="predicted"/>
<protein>
    <submittedName>
        <fullName evidence="3">Prion-inhibition and propagation-domain-containing protein</fullName>
    </submittedName>
</protein>
<evidence type="ECO:0000256" key="1">
    <source>
        <dbReference type="SAM" id="MobiDB-lite"/>
    </source>
</evidence>
<sequence length="666" mass="76053">MAELTLGAVSLTFQIFSGIVQGYQLITDAKHMPSDCQYLRVRLKTEQYRLLDWADVVRLDETDDNLLISNATKGLLLDVFDQQDRLLRQFGRLDEKYKKLSKPLLSDDIEANGALPAPPDYSPTSPTSPTVKRVDSDFQRRFPRAEPLLNKSIEYAKKSLQFPRRLKWVSFDKAKVELLVLRLSSFNDFMREMLTTAQLETLADKQTRTEFQIMQLNSSVQDLVQIVASTALTLKNERRRSKHPTNPLNAFLEARGLEDIDEEKERDHGRSSLKPLAKLAQFKALNSAIEDPNLFTDEFTHSLSLRSTASQIRSVELSRADIHIDPKHLHSYDNDEDDDDTQRIEATYQRPHSNKTSVWIEWKTYEPPTHLSLSSSGAPDPKIHSRIIALAALLKENNQTDQFRAPRCLGYFTDIDPDSGDDHYRFGLVFEKPPNTYPLTRPTSLHSLLTNDKIPIPSLTHRITLMRLLSETLERLHAVNWLHKGLRSANILFFSDSGPEDVRYDDPYISGFDYSRPALNDDMTEKPPESAREDIYRHPRVQGSGNREGNNGPGYKKSYDLYSLGVVLLEIAYWKPIDQILGIEDLRSAKPSVTIRAKQTLVSKETMQWVRSHLGERVKGVVEACLKGPTTFGVQEGEDEKEREVGARLQRGFYEKVVKVLGEMRV</sequence>
<evidence type="ECO:0000313" key="3">
    <source>
        <dbReference type="EMBL" id="KAH7138941.1"/>
    </source>
</evidence>